<organism evidence="2 3">
    <name type="scientific">Myriangium duriaei CBS 260.36</name>
    <dbReference type="NCBI Taxonomy" id="1168546"/>
    <lineage>
        <taxon>Eukaryota</taxon>
        <taxon>Fungi</taxon>
        <taxon>Dikarya</taxon>
        <taxon>Ascomycota</taxon>
        <taxon>Pezizomycotina</taxon>
        <taxon>Dothideomycetes</taxon>
        <taxon>Dothideomycetidae</taxon>
        <taxon>Myriangiales</taxon>
        <taxon>Myriangiaceae</taxon>
        <taxon>Myriangium</taxon>
    </lineage>
</organism>
<accession>A0A9P4J986</accession>
<feature type="compositionally biased region" description="Low complexity" evidence="1">
    <location>
        <begin position="196"/>
        <end position="213"/>
    </location>
</feature>
<feature type="region of interest" description="Disordered" evidence="1">
    <location>
        <begin position="134"/>
        <end position="411"/>
    </location>
</feature>
<keyword evidence="3" id="KW-1185">Reference proteome</keyword>
<name>A0A9P4J986_9PEZI</name>
<dbReference type="Gene3D" id="1.20.5.170">
    <property type="match status" value="1"/>
</dbReference>
<feature type="region of interest" description="Disordered" evidence="1">
    <location>
        <begin position="1"/>
        <end position="75"/>
    </location>
</feature>
<feature type="compositionally biased region" description="Polar residues" evidence="1">
    <location>
        <begin position="1"/>
        <end position="20"/>
    </location>
</feature>
<dbReference type="AlphaFoldDB" id="A0A9P4J986"/>
<feature type="compositionally biased region" description="Low complexity" evidence="1">
    <location>
        <begin position="22"/>
        <end position="35"/>
    </location>
</feature>
<feature type="compositionally biased region" description="Low complexity" evidence="1">
    <location>
        <begin position="351"/>
        <end position="370"/>
    </location>
</feature>
<evidence type="ECO:0008006" key="4">
    <source>
        <dbReference type="Google" id="ProtNLM"/>
    </source>
</evidence>
<dbReference type="SUPFAM" id="SSF57959">
    <property type="entry name" value="Leucine zipper domain"/>
    <property type="match status" value="1"/>
</dbReference>
<evidence type="ECO:0000313" key="2">
    <source>
        <dbReference type="EMBL" id="KAF2157176.1"/>
    </source>
</evidence>
<evidence type="ECO:0000313" key="3">
    <source>
        <dbReference type="Proteomes" id="UP000799439"/>
    </source>
</evidence>
<evidence type="ECO:0000256" key="1">
    <source>
        <dbReference type="SAM" id="MobiDB-lite"/>
    </source>
</evidence>
<comment type="caution">
    <text evidence="2">The sequence shown here is derived from an EMBL/GenBank/DDBJ whole genome shotgun (WGS) entry which is preliminary data.</text>
</comment>
<gene>
    <name evidence="2" type="ORF">K461DRAFT_11817</name>
</gene>
<protein>
    <recommendedName>
        <fullName evidence="4">BZIP domain-containing protein</fullName>
    </recommendedName>
</protein>
<feature type="compositionally biased region" description="Polar residues" evidence="1">
    <location>
        <begin position="44"/>
        <end position="53"/>
    </location>
</feature>
<reference evidence="2" key="1">
    <citation type="journal article" date="2020" name="Stud. Mycol.">
        <title>101 Dothideomycetes genomes: a test case for predicting lifestyles and emergence of pathogens.</title>
        <authorList>
            <person name="Haridas S."/>
            <person name="Albert R."/>
            <person name="Binder M."/>
            <person name="Bloem J."/>
            <person name="Labutti K."/>
            <person name="Salamov A."/>
            <person name="Andreopoulos B."/>
            <person name="Baker S."/>
            <person name="Barry K."/>
            <person name="Bills G."/>
            <person name="Bluhm B."/>
            <person name="Cannon C."/>
            <person name="Castanera R."/>
            <person name="Culley D."/>
            <person name="Daum C."/>
            <person name="Ezra D."/>
            <person name="Gonzalez J."/>
            <person name="Henrissat B."/>
            <person name="Kuo A."/>
            <person name="Liang C."/>
            <person name="Lipzen A."/>
            <person name="Lutzoni F."/>
            <person name="Magnuson J."/>
            <person name="Mondo S."/>
            <person name="Nolan M."/>
            <person name="Ohm R."/>
            <person name="Pangilinan J."/>
            <person name="Park H.-J."/>
            <person name="Ramirez L."/>
            <person name="Alfaro M."/>
            <person name="Sun H."/>
            <person name="Tritt A."/>
            <person name="Yoshinaga Y."/>
            <person name="Zwiers L.-H."/>
            <person name="Turgeon B."/>
            <person name="Goodwin S."/>
            <person name="Spatafora J."/>
            <person name="Crous P."/>
            <person name="Grigoriev I."/>
        </authorList>
    </citation>
    <scope>NUCLEOTIDE SEQUENCE</scope>
    <source>
        <strain evidence="2">CBS 260.36</strain>
    </source>
</reference>
<proteinExistence type="predicted"/>
<feature type="compositionally biased region" description="Polar residues" evidence="1">
    <location>
        <begin position="268"/>
        <end position="279"/>
    </location>
</feature>
<dbReference type="Proteomes" id="UP000799439">
    <property type="component" value="Unassembled WGS sequence"/>
</dbReference>
<dbReference type="OrthoDB" id="3535998at2759"/>
<sequence>MSQASQSTMSQPEDSSTKHYGSSESESRGPSSSSGPKKRASRAGTRSVNNLSAAQLERKRANDRDAQRAIRKRTKDHIETLEQKVNELSLNADSLERVNASLAARNRELEQENGYLRSRMGSDAFLLSLPNAEAKPADSSMGLPPTQTSPQLRFSPHDVPRQDSLTGRHSISAASAAAAKRSESWRQQSQPPLFAASEASVPSSSSRTEPSRTTGWRNPTDTTGNIQGPSQVAQVGLQQQRSYSTSSVHEQRPTWSKTPGYGYMMDPSQHSVTYSSSAKTPAFPETPSTGQYGLSMDIPGAQSHSQGYGAPMTTPSTEFQNLSMQSPAQAAASHDQTHSHASFDMSASHMQPAQGYQASQQQQREGSLQRTSLASSYPQPPASGGYPQPGMDYQGSAGQTSYQYGQYRGPG</sequence>
<feature type="compositionally biased region" description="Polar residues" evidence="1">
    <location>
        <begin position="313"/>
        <end position="328"/>
    </location>
</feature>
<dbReference type="CDD" id="cd14688">
    <property type="entry name" value="bZIP_YAP"/>
    <property type="match status" value="1"/>
</dbReference>
<dbReference type="EMBL" id="ML996081">
    <property type="protein sequence ID" value="KAF2157176.1"/>
    <property type="molecule type" value="Genomic_DNA"/>
</dbReference>
<dbReference type="GO" id="GO:0003700">
    <property type="term" value="F:DNA-binding transcription factor activity"/>
    <property type="evidence" value="ECO:0007669"/>
    <property type="project" value="InterPro"/>
</dbReference>
<feature type="compositionally biased region" description="Polar residues" evidence="1">
    <location>
        <begin position="214"/>
        <end position="257"/>
    </location>
</feature>
<dbReference type="InterPro" id="IPR046347">
    <property type="entry name" value="bZIP_sf"/>
</dbReference>
<feature type="compositionally biased region" description="Basic and acidic residues" evidence="1">
    <location>
        <begin position="56"/>
        <end position="68"/>
    </location>
</feature>